<evidence type="ECO:0000256" key="6">
    <source>
        <dbReference type="ARBA" id="ARBA00022824"/>
    </source>
</evidence>
<keyword evidence="4" id="KW-1003">Cell membrane</keyword>
<feature type="transmembrane region" description="Helical" evidence="12">
    <location>
        <begin position="242"/>
        <end position="264"/>
    </location>
</feature>
<keyword evidence="9 12" id="KW-0472">Membrane</keyword>
<protein>
    <recommendedName>
        <fullName evidence="12">Innexin</fullName>
    </recommendedName>
</protein>
<reference evidence="13" key="1">
    <citation type="submission" date="2022-03" db="EMBL/GenBank/DDBJ databases">
        <authorList>
            <person name="Martin C."/>
        </authorList>
    </citation>
    <scope>NUCLEOTIDE SEQUENCE</scope>
</reference>
<keyword evidence="5 12" id="KW-0812">Transmembrane</keyword>
<dbReference type="GO" id="GO:0005921">
    <property type="term" value="C:gap junction"/>
    <property type="evidence" value="ECO:0007669"/>
    <property type="project" value="UniProtKB-UniRule"/>
</dbReference>
<gene>
    <name evidence="12" type="primary">inx</name>
    <name evidence="13" type="ORF">OFUS_LOCUS20792</name>
</gene>
<evidence type="ECO:0000256" key="10">
    <source>
        <dbReference type="ARBA" id="ARBA00023180"/>
    </source>
</evidence>
<evidence type="ECO:0000256" key="7">
    <source>
        <dbReference type="ARBA" id="ARBA00022989"/>
    </source>
</evidence>
<comment type="caution">
    <text evidence="13">The sequence shown here is derived from an EMBL/GenBank/DDBJ whole genome shotgun (WGS) entry which is preliminary data.</text>
</comment>
<dbReference type="GO" id="GO:0015267">
    <property type="term" value="F:channel activity"/>
    <property type="evidence" value="ECO:0007669"/>
    <property type="project" value="InterPro"/>
</dbReference>
<keyword evidence="7 12" id="KW-1133">Transmembrane helix</keyword>
<dbReference type="GO" id="GO:0005886">
    <property type="term" value="C:plasma membrane"/>
    <property type="evidence" value="ECO:0007669"/>
    <property type="project" value="UniProtKB-SubCell"/>
</dbReference>
<keyword evidence="14" id="KW-1185">Reference proteome</keyword>
<dbReference type="Pfam" id="PF00876">
    <property type="entry name" value="Innexin"/>
    <property type="match status" value="1"/>
</dbReference>
<dbReference type="GO" id="GO:0032732">
    <property type="term" value="P:positive regulation of interleukin-1 production"/>
    <property type="evidence" value="ECO:0007669"/>
    <property type="project" value="InterPro"/>
</dbReference>
<feature type="transmembrane region" description="Helical" evidence="12">
    <location>
        <begin position="98"/>
        <end position="117"/>
    </location>
</feature>
<evidence type="ECO:0000313" key="13">
    <source>
        <dbReference type="EMBL" id="CAH1796373.1"/>
    </source>
</evidence>
<dbReference type="GO" id="GO:0005789">
    <property type="term" value="C:endoplasmic reticulum membrane"/>
    <property type="evidence" value="ECO:0007669"/>
    <property type="project" value="UniProtKB-SubCell"/>
</dbReference>
<keyword evidence="3 12" id="KW-0813">Transport</keyword>
<proteinExistence type="inferred from homology"/>
<dbReference type="PANTHER" id="PTHR15759:SF6">
    <property type="entry name" value="INNEXIN"/>
    <property type="match status" value="1"/>
</dbReference>
<keyword evidence="10" id="KW-0325">Glycoprotein</keyword>
<keyword evidence="6" id="KW-0256">Endoplasmic reticulum</keyword>
<comment type="function">
    <text evidence="12">Structural component of the gap junctions.</text>
</comment>
<dbReference type="EMBL" id="CAIIXF020000010">
    <property type="protein sequence ID" value="CAH1796373.1"/>
    <property type="molecule type" value="Genomic_DNA"/>
</dbReference>
<evidence type="ECO:0000256" key="11">
    <source>
        <dbReference type="ARBA" id="ARBA00023303"/>
    </source>
</evidence>
<dbReference type="GO" id="GO:0034220">
    <property type="term" value="P:monoatomic ion transmembrane transport"/>
    <property type="evidence" value="ECO:0007669"/>
    <property type="project" value="UniProtKB-KW"/>
</dbReference>
<evidence type="ECO:0000256" key="9">
    <source>
        <dbReference type="ARBA" id="ARBA00023136"/>
    </source>
</evidence>
<dbReference type="AlphaFoldDB" id="A0A8J1TWB5"/>
<comment type="subcellular location">
    <subcellularLocation>
        <location evidence="2 12">Cell membrane</location>
        <topology evidence="2 12">Multi-pass membrane protein</topology>
    </subcellularLocation>
    <subcellularLocation>
        <location evidence="1">Endoplasmic reticulum membrane</location>
        <topology evidence="1">Multi-pass membrane protein</topology>
    </subcellularLocation>
</comment>
<evidence type="ECO:0000256" key="3">
    <source>
        <dbReference type="ARBA" id="ARBA00022448"/>
    </source>
</evidence>
<dbReference type="InterPro" id="IPR000990">
    <property type="entry name" value="Innexin"/>
</dbReference>
<accession>A0A8J1TWB5</accession>
<evidence type="ECO:0000256" key="8">
    <source>
        <dbReference type="ARBA" id="ARBA00023065"/>
    </source>
</evidence>
<feature type="transmembrane region" description="Helical" evidence="12">
    <location>
        <begin position="190"/>
        <end position="207"/>
    </location>
</feature>
<evidence type="ECO:0000313" key="14">
    <source>
        <dbReference type="Proteomes" id="UP000749559"/>
    </source>
</evidence>
<evidence type="ECO:0000256" key="2">
    <source>
        <dbReference type="ARBA" id="ARBA00004651"/>
    </source>
</evidence>
<comment type="similarity">
    <text evidence="12">Belongs to the pannexin family.</text>
</comment>
<dbReference type="InterPro" id="IPR039099">
    <property type="entry name" value="Pannexin"/>
</dbReference>
<dbReference type="PANTHER" id="PTHR15759">
    <property type="entry name" value="PANNEXIN"/>
    <property type="match status" value="1"/>
</dbReference>
<keyword evidence="8 12" id="KW-0406">Ion transport</keyword>
<evidence type="ECO:0000256" key="12">
    <source>
        <dbReference type="RuleBase" id="RU010713"/>
    </source>
</evidence>
<name>A0A8J1TWB5_OWEFU</name>
<evidence type="ECO:0000256" key="1">
    <source>
        <dbReference type="ARBA" id="ARBA00004477"/>
    </source>
</evidence>
<dbReference type="GO" id="GO:0006812">
    <property type="term" value="P:monoatomic cation transport"/>
    <property type="evidence" value="ECO:0007669"/>
    <property type="project" value="InterPro"/>
</dbReference>
<dbReference type="Proteomes" id="UP000749559">
    <property type="component" value="Unassembled WGS sequence"/>
</dbReference>
<feature type="transmembrane region" description="Helical" evidence="12">
    <location>
        <begin position="28"/>
        <end position="45"/>
    </location>
</feature>
<sequence length="343" mass="38472">MSFFGALDILSSGGDGETFVTDFSSFKIVYLLTVYLPVLMGAFLWSQEHLGAKIACFPNIALGDNQNKALNSHCWSEGFYVTDPTDITKSLKTQPHRFFAIYLGVQAVVFIVPVLVWNTLTKATLLGILAATKTFLSDLADLLIDGSDAEDVREAGIAMVKIRMRIAQYYESTMEFAYNSKIAIKFIGRLLLEMALLVTFIVIQLFVYDSSSEKRFYCVLPGNYTNQVHCTLPMLDMLDNVWYANVIALGIALLINIVFICGAIKKLCQRSTPDIFMELPFDVDYPSNSVWKTSQANLSYKLMSSLFWENNPITTQLFMVQSLSANEQLSENLMKMNIQESSA</sequence>
<keyword evidence="11 12" id="KW-0407">Ion channel</keyword>
<evidence type="ECO:0000256" key="4">
    <source>
        <dbReference type="ARBA" id="ARBA00022475"/>
    </source>
</evidence>
<dbReference type="PROSITE" id="PS51013">
    <property type="entry name" value="PANNEXIN"/>
    <property type="match status" value="1"/>
</dbReference>
<evidence type="ECO:0000256" key="5">
    <source>
        <dbReference type="ARBA" id="ARBA00022692"/>
    </source>
</evidence>
<organism evidence="13 14">
    <name type="scientific">Owenia fusiformis</name>
    <name type="common">Polychaete worm</name>
    <dbReference type="NCBI Taxonomy" id="6347"/>
    <lineage>
        <taxon>Eukaryota</taxon>
        <taxon>Metazoa</taxon>
        <taxon>Spiralia</taxon>
        <taxon>Lophotrochozoa</taxon>
        <taxon>Annelida</taxon>
        <taxon>Polychaeta</taxon>
        <taxon>Sedentaria</taxon>
        <taxon>Canalipalpata</taxon>
        <taxon>Sabellida</taxon>
        <taxon>Oweniida</taxon>
        <taxon>Oweniidae</taxon>
        <taxon>Owenia</taxon>
    </lineage>
</organism>